<dbReference type="PATRIC" id="fig|135735.6.peg.1602"/>
<protein>
    <submittedName>
        <fullName evidence="1">Uncharacterized protein</fullName>
    </submittedName>
</protein>
<proteinExistence type="predicted"/>
<evidence type="ECO:0000313" key="1">
    <source>
        <dbReference type="EMBL" id="AKO92017.1"/>
    </source>
</evidence>
<dbReference type="AlphaFoldDB" id="A0A0H4KD20"/>
<dbReference type="KEGG" id="beo:BEH_07820"/>
<dbReference type="RefSeq" id="WP_046216978.1">
    <property type="nucleotide sequence ID" value="NZ_CP011974.1"/>
</dbReference>
<sequence length="72" mass="8655">MIGDKKFIEAVTEELMDTYRFTYQEATKMINEYSVIKDLLKSDPEFVYHYHPLYWANHTFESYSSCKNKSLD</sequence>
<reference evidence="1 2" key="1">
    <citation type="journal article" date="2015" name="PLoS ONE">
        <title>Genome Sequence of Bacillus endophyticus and Analysis of Its Companion Mechanism in the Ketogulonigenium vulgare-Bacillus Strain Consortium.</title>
        <authorList>
            <person name="Jia N."/>
            <person name="Du J."/>
            <person name="Ding M.Z."/>
            <person name="Gao F."/>
            <person name="Yuan Y.J."/>
        </authorList>
    </citation>
    <scope>NUCLEOTIDE SEQUENCE [LARGE SCALE GENOMIC DNA]</scope>
    <source>
        <strain evidence="1 2">Hbe603</strain>
    </source>
</reference>
<dbReference type="Proteomes" id="UP000036202">
    <property type="component" value="Chromosome"/>
</dbReference>
<evidence type="ECO:0000313" key="2">
    <source>
        <dbReference type="Proteomes" id="UP000036202"/>
    </source>
</evidence>
<dbReference type="OrthoDB" id="2973180at2"/>
<reference evidence="2" key="2">
    <citation type="submission" date="2015-06" db="EMBL/GenBank/DDBJ databases">
        <title>Genome Sequence of Bacillus endophyticus and Analysis of its Companion Mechanism in the Ketogulonigenium vulgare-Bacillus strain Consortium.</title>
        <authorList>
            <person name="Jia N."/>
            <person name="Du J."/>
            <person name="Ding M.-Z."/>
            <person name="Gao F."/>
            <person name="Yuan Y.-J."/>
        </authorList>
    </citation>
    <scope>NUCLEOTIDE SEQUENCE [LARGE SCALE GENOMIC DNA]</scope>
    <source>
        <strain evidence="2">Hbe603</strain>
    </source>
</reference>
<keyword evidence="2" id="KW-1185">Reference proteome</keyword>
<gene>
    <name evidence="1" type="ORF">BEH_07820</name>
</gene>
<dbReference type="EMBL" id="CP011974">
    <property type="protein sequence ID" value="AKO92017.1"/>
    <property type="molecule type" value="Genomic_DNA"/>
</dbReference>
<name>A0A0H4KD20_9BACI</name>
<accession>A0A0H4KD20</accession>
<organism evidence="1 2">
    <name type="scientific">Priestia filamentosa</name>
    <dbReference type="NCBI Taxonomy" id="1402861"/>
    <lineage>
        <taxon>Bacteria</taxon>
        <taxon>Bacillati</taxon>
        <taxon>Bacillota</taxon>
        <taxon>Bacilli</taxon>
        <taxon>Bacillales</taxon>
        <taxon>Bacillaceae</taxon>
        <taxon>Priestia</taxon>
    </lineage>
</organism>